<evidence type="ECO:0000256" key="9">
    <source>
        <dbReference type="ARBA" id="ARBA00022723"/>
    </source>
</evidence>
<feature type="binding site" description="type 1 copper site" evidence="17">
    <location>
        <position position="230"/>
    </location>
    <ligand>
        <name>Cu cation</name>
        <dbReference type="ChEBI" id="CHEBI:23378"/>
        <label>1</label>
    </ligand>
</feature>
<feature type="binding site" description="type 1 copper site" evidence="17">
    <location>
        <position position="246"/>
    </location>
    <ligand>
        <name>Cu cation</name>
        <dbReference type="ChEBI" id="CHEBI:23378"/>
        <label>1</label>
    </ligand>
</feature>
<dbReference type="HOGENOM" id="CLU_031740_1_0_6"/>
<dbReference type="Proteomes" id="UP000004750">
    <property type="component" value="Unassembled WGS sequence"/>
</dbReference>
<dbReference type="STRING" id="797473.HMPREF9080_02130"/>
<feature type="binding site" description="type 1 copper site" evidence="17">
    <location>
        <position position="231"/>
    </location>
    <ligand>
        <name>Cu cation</name>
        <dbReference type="ChEBI" id="CHEBI:23378"/>
        <label>1</label>
    </ligand>
</feature>
<evidence type="ECO:0000256" key="12">
    <source>
        <dbReference type="ARBA" id="ARBA00022827"/>
    </source>
</evidence>
<evidence type="ECO:0000256" key="7">
    <source>
        <dbReference type="ARBA" id="ARBA00017290"/>
    </source>
</evidence>
<dbReference type="GO" id="GO:0042128">
    <property type="term" value="P:nitrate assimilation"/>
    <property type="evidence" value="ECO:0007669"/>
    <property type="project" value="UniProtKB-KW"/>
</dbReference>
<dbReference type="UniPathway" id="UPA00652">
    <property type="reaction ID" value="UER00707"/>
</dbReference>
<evidence type="ECO:0000256" key="15">
    <source>
        <dbReference type="ARBA" id="ARBA00023063"/>
    </source>
</evidence>
<keyword evidence="9 17" id="KW-0479">Metal-binding</keyword>
<evidence type="ECO:0000256" key="18">
    <source>
        <dbReference type="RuleBase" id="RU365025"/>
    </source>
</evidence>
<dbReference type="Pfam" id="PF07732">
    <property type="entry name" value="Cu-oxidase_3"/>
    <property type="match status" value="1"/>
</dbReference>
<dbReference type="GO" id="GO:0005507">
    <property type="term" value="F:copper ion binding"/>
    <property type="evidence" value="ECO:0007669"/>
    <property type="project" value="InterPro"/>
</dbReference>
<comment type="subcellular location">
    <subcellularLocation>
        <location evidence="2">Periplasm</location>
    </subcellularLocation>
</comment>
<comment type="caution">
    <text evidence="21">The sequence shown here is derived from an EMBL/GenBank/DDBJ whole genome shotgun (WGS) entry which is preliminary data.</text>
</comment>
<dbReference type="NCBIfam" id="TIGR02376">
    <property type="entry name" value="Cu_nitrite_red"/>
    <property type="match status" value="1"/>
</dbReference>
<evidence type="ECO:0000256" key="1">
    <source>
        <dbReference type="ARBA" id="ARBA00001974"/>
    </source>
</evidence>
<name>G9ZH74_9GAMM</name>
<keyword evidence="15" id="KW-0534">Nitrate assimilation</keyword>
<evidence type="ECO:0000256" key="13">
    <source>
        <dbReference type="ARBA" id="ARBA00023002"/>
    </source>
</evidence>
<keyword evidence="11" id="KW-0574">Periplasm</keyword>
<keyword evidence="8" id="KW-0285">Flavoprotein</keyword>
<dbReference type="AlphaFoldDB" id="G9ZH74"/>
<evidence type="ECO:0000256" key="14">
    <source>
        <dbReference type="ARBA" id="ARBA00023008"/>
    </source>
</evidence>
<evidence type="ECO:0000259" key="20">
    <source>
        <dbReference type="Pfam" id="PF07732"/>
    </source>
</evidence>
<feature type="binding site" description="type 1 copper site" evidence="17">
    <location>
        <position position="195"/>
    </location>
    <ligand>
        <name>Cu cation</name>
        <dbReference type="ChEBI" id="CHEBI:23378"/>
        <label>1</label>
    </ligand>
</feature>
<reference evidence="21 22" key="1">
    <citation type="submission" date="2011-08" db="EMBL/GenBank/DDBJ databases">
        <authorList>
            <person name="Weinstock G."/>
            <person name="Sodergren E."/>
            <person name="Clifton S."/>
            <person name="Fulton L."/>
            <person name="Fulton B."/>
            <person name="Courtney L."/>
            <person name="Fronick C."/>
            <person name="Harrison M."/>
            <person name="Strong C."/>
            <person name="Farmer C."/>
            <person name="Delahaunty K."/>
            <person name="Markovic C."/>
            <person name="Hall O."/>
            <person name="Minx P."/>
            <person name="Tomlinson C."/>
            <person name="Mitreva M."/>
            <person name="Hou S."/>
            <person name="Chen J."/>
            <person name="Wollam A."/>
            <person name="Pepin K.H."/>
            <person name="Johnson M."/>
            <person name="Bhonagiri V."/>
            <person name="Zhang X."/>
            <person name="Suruliraj S."/>
            <person name="Warren W."/>
            <person name="Chinwalla A."/>
            <person name="Mardis E.R."/>
            <person name="Wilson R.K."/>
        </authorList>
    </citation>
    <scope>NUCLEOTIDE SEQUENCE [LARGE SCALE GENOMIC DNA]</scope>
    <source>
        <strain evidence="21 22">F0432</strain>
    </source>
</reference>
<feature type="domain" description="Plastocyanin-like" evidence="19">
    <location>
        <begin position="271"/>
        <end position="421"/>
    </location>
</feature>
<gene>
    <name evidence="21" type="ORF">HMPREF9080_02130</name>
</gene>
<evidence type="ECO:0000259" key="19">
    <source>
        <dbReference type="Pfam" id="PF00394"/>
    </source>
</evidence>
<dbReference type="InterPro" id="IPR008972">
    <property type="entry name" value="Cupredoxin"/>
</dbReference>
<comment type="catalytic activity">
    <reaction evidence="16 18">
        <text>nitric oxide + Fe(III)-[cytochrome c] + H2O = Fe(II)-[cytochrome c] + nitrite + 2 H(+)</text>
        <dbReference type="Rhea" id="RHEA:15233"/>
        <dbReference type="Rhea" id="RHEA-COMP:10350"/>
        <dbReference type="Rhea" id="RHEA-COMP:14399"/>
        <dbReference type="ChEBI" id="CHEBI:15377"/>
        <dbReference type="ChEBI" id="CHEBI:15378"/>
        <dbReference type="ChEBI" id="CHEBI:16301"/>
        <dbReference type="ChEBI" id="CHEBI:16480"/>
        <dbReference type="ChEBI" id="CHEBI:29033"/>
        <dbReference type="ChEBI" id="CHEBI:29034"/>
        <dbReference type="EC" id="1.7.2.1"/>
    </reaction>
</comment>
<evidence type="ECO:0000256" key="6">
    <source>
        <dbReference type="ARBA" id="ARBA00011882"/>
    </source>
</evidence>
<dbReference type="InterPro" id="IPR001117">
    <property type="entry name" value="Cu-oxidase_2nd"/>
</dbReference>
<dbReference type="GO" id="GO:0050421">
    <property type="term" value="F:nitrite reductase (NO-forming) activity"/>
    <property type="evidence" value="ECO:0007669"/>
    <property type="project" value="UniProtKB-EC"/>
</dbReference>
<dbReference type="PATRIC" id="fig|797473.3.peg.1743"/>
<comment type="cofactor">
    <cofactor evidence="18">
        <name>Cu(+)</name>
        <dbReference type="ChEBI" id="CHEBI:49552"/>
    </cofactor>
    <text evidence="18">Binds 1 Cu(+) ion.</text>
</comment>
<evidence type="ECO:0000313" key="21">
    <source>
        <dbReference type="EMBL" id="EHM52825.1"/>
    </source>
</evidence>
<keyword evidence="13 18" id="KW-0560">Oxidoreductase</keyword>
<comment type="cofactor">
    <cofactor evidence="1">
        <name>FAD</name>
        <dbReference type="ChEBI" id="CHEBI:57692"/>
    </cofactor>
</comment>
<comment type="subunit">
    <text evidence="5 18">Homotrimer.</text>
</comment>
<proteinExistence type="inferred from homology"/>
<keyword evidence="10" id="KW-0677">Repeat</keyword>
<keyword evidence="14 17" id="KW-0186">Copper</keyword>
<dbReference type="SUPFAM" id="SSF49503">
    <property type="entry name" value="Cupredoxins"/>
    <property type="match status" value="2"/>
</dbReference>
<dbReference type="EC" id="1.7.2.1" evidence="6 18"/>
<dbReference type="GO" id="GO:0042597">
    <property type="term" value="C:periplasmic space"/>
    <property type="evidence" value="ECO:0007669"/>
    <property type="project" value="UniProtKB-SubCell"/>
</dbReference>
<dbReference type="Pfam" id="PF00394">
    <property type="entry name" value="Cu-oxidase"/>
    <property type="match status" value="1"/>
</dbReference>
<feature type="binding site" description="type 1 copper site" evidence="17">
    <location>
        <position position="402"/>
    </location>
    <ligand>
        <name>Cu cation</name>
        <dbReference type="ChEBI" id="CHEBI:23378"/>
        <label>1</label>
    </ligand>
</feature>
<evidence type="ECO:0000313" key="22">
    <source>
        <dbReference type="Proteomes" id="UP000004750"/>
    </source>
</evidence>
<keyword evidence="12" id="KW-0274">FAD</keyword>
<evidence type="ECO:0000256" key="11">
    <source>
        <dbReference type="ARBA" id="ARBA00022764"/>
    </source>
</evidence>
<feature type="domain" description="Plastocyanin-like" evidence="20">
    <location>
        <begin position="141"/>
        <end position="255"/>
    </location>
</feature>
<evidence type="ECO:0000256" key="8">
    <source>
        <dbReference type="ARBA" id="ARBA00022630"/>
    </source>
</evidence>
<evidence type="ECO:0000256" key="16">
    <source>
        <dbReference type="ARBA" id="ARBA00049340"/>
    </source>
</evidence>
<dbReference type="EMBL" id="AGCM01000121">
    <property type="protein sequence ID" value="EHM52825.1"/>
    <property type="molecule type" value="Genomic_DNA"/>
</dbReference>
<evidence type="ECO:0000256" key="2">
    <source>
        <dbReference type="ARBA" id="ARBA00004418"/>
    </source>
</evidence>
<sequence>MSLVLLLFFGGGNLNGTPRGCQVRLYFLLIDAGQSPYFDTSLQFLKKNHLLSTTSKTGAHPRKTWLSLSVAASMLAAAPLSYAAEGAPHTGGIEGYKVGVQAEGLDKLERVKQKLVAPPGVPEHTLEAPAKPRIVEVEMTIQEKEIEVEPGVFMWAFTYNGHVPGPMIVVHQDDYVELTLKNDAKNQLIHNIDFHASTGALGAGELTHVAPGQEVVLRFKATKPGVFIYHCAPGGAMIPWHVVHGMNGAILVIPKDGIKDKNGNKLTYDRAYYIGEQDYYIPKDEKGNYKRYDNPSASFADDKAVMDGLVPTHIVFGESKGSLAGDNAMTAKVGETVMFYHSQANRYTYPHIIGGHGEYVWERGNLADPPAQDLETWSIAAGSAGAAMYTFKQPGTYAYVNHNLIEAFNLGAAGHVRVDGEWNNDLMEQVKAPGPMAGGVEAKAPAEPAKK</sequence>
<protein>
    <recommendedName>
        <fullName evidence="7 18">Copper-containing nitrite reductase</fullName>
        <ecNumber evidence="6 18">1.7.2.1</ecNumber>
    </recommendedName>
</protein>
<evidence type="ECO:0000256" key="3">
    <source>
        <dbReference type="ARBA" id="ARBA00005127"/>
    </source>
</evidence>
<feature type="binding site" description="type 1 copper site" evidence="17">
    <location>
        <position position="190"/>
    </location>
    <ligand>
        <name>Cu cation</name>
        <dbReference type="ChEBI" id="CHEBI:23378"/>
        <label>1</label>
    </ligand>
</feature>
<comment type="pathway">
    <text evidence="3">Nitrogen metabolism; nitrate reduction (denitrification); dinitrogen from nitrate: step 2/4.</text>
</comment>
<comment type="similarity">
    <text evidence="4 18">Belongs to the multicopper oxidase family.</text>
</comment>
<dbReference type="GO" id="GO:0019333">
    <property type="term" value="P:denitrification pathway"/>
    <property type="evidence" value="ECO:0007669"/>
    <property type="project" value="UniProtKB-UniPathway"/>
</dbReference>
<dbReference type="InterPro" id="IPR001287">
    <property type="entry name" value="NO2-reductase_Cu"/>
</dbReference>
<evidence type="ECO:0000256" key="10">
    <source>
        <dbReference type="ARBA" id="ARBA00022737"/>
    </source>
</evidence>
<comment type="cofactor">
    <cofactor evidence="18">
        <name>Cu(2+)</name>
        <dbReference type="ChEBI" id="CHEBI:29036"/>
    </cofactor>
    <text evidence="18">Binds 1 Cu(+) ion.</text>
</comment>
<evidence type="ECO:0000256" key="17">
    <source>
        <dbReference type="PIRSR" id="PIRSR601287-1"/>
    </source>
</evidence>
<dbReference type="PRINTS" id="PR00695">
    <property type="entry name" value="CUNO2RDTASE"/>
</dbReference>
<organism evidence="21 22">
    <name type="scientific">Cardiobacterium valvarum F0432</name>
    <dbReference type="NCBI Taxonomy" id="797473"/>
    <lineage>
        <taxon>Bacteria</taxon>
        <taxon>Pseudomonadati</taxon>
        <taxon>Pseudomonadota</taxon>
        <taxon>Gammaproteobacteria</taxon>
        <taxon>Cardiobacteriales</taxon>
        <taxon>Cardiobacteriaceae</taxon>
        <taxon>Cardiobacterium</taxon>
    </lineage>
</organism>
<feature type="binding site" description="type 1 copper site" evidence="17">
    <location>
        <position position="241"/>
    </location>
    <ligand>
        <name>Cu cation</name>
        <dbReference type="ChEBI" id="CHEBI:23378"/>
        <label>1</label>
    </ligand>
</feature>
<evidence type="ECO:0000256" key="4">
    <source>
        <dbReference type="ARBA" id="ARBA00010609"/>
    </source>
</evidence>
<accession>G9ZH74</accession>
<dbReference type="InterPro" id="IPR011707">
    <property type="entry name" value="Cu-oxidase-like_N"/>
</dbReference>
<evidence type="ECO:0000256" key="5">
    <source>
        <dbReference type="ARBA" id="ARBA00011233"/>
    </source>
</evidence>
<dbReference type="CDD" id="cd11020">
    <property type="entry name" value="CuRO_1_CuNIR"/>
    <property type="match status" value="1"/>
</dbReference>
<dbReference type="Gene3D" id="2.60.40.420">
    <property type="entry name" value="Cupredoxins - blue copper proteins"/>
    <property type="match status" value="2"/>
</dbReference>